<evidence type="ECO:0000256" key="3">
    <source>
        <dbReference type="ARBA" id="ARBA00022722"/>
    </source>
</evidence>
<dbReference type="FunFam" id="1.10.340.70:FF:000004">
    <property type="entry name" value="Retrovirus-related Pol polyprotein from transposon 297-like Protein"/>
    <property type="match status" value="1"/>
</dbReference>
<dbReference type="InterPro" id="IPR041588">
    <property type="entry name" value="Integrase_H2C2"/>
</dbReference>
<evidence type="ECO:0000313" key="8">
    <source>
        <dbReference type="EMBL" id="CAB3980492.1"/>
    </source>
</evidence>
<dbReference type="GO" id="GO:0004519">
    <property type="term" value="F:endonuclease activity"/>
    <property type="evidence" value="ECO:0007669"/>
    <property type="project" value="UniProtKB-KW"/>
</dbReference>
<evidence type="ECO:0000313" key="9">
    <source>
        <dbReference type="Proteomes" id="UP001152795"/>
    </source>
</evidence>
<dbReference type="CDD" id="cd09274">
    <property type="entry name" value="RNase_HI_RT_Ty3"/>
    <property type="match status" value="1"/>
</dbReference>
<dbReference type="AlphaFoldDB" id="A0A7D9HFG3"/>
<feature type="compositionally biased region" description="Basic residues" evidence="7">
    <location>
        <begin position="597"/>
        <end position="606"/>
    </location>
</feature>
<dbReference type="GO" id="GO:0016787">
    <property type="term" value="F:hydrolase activity"/>
    <property type="evidence" value="ECO:0007669"/>
    <property type="project" value="UniProtKB-KW"/>
</dbReference>
<organism evidence="8 9">
    <name type="scientific">Paramuricea clavata</name>
    <name type="common">Red gorgonian</name>
    <name type="synonym">Violescent sea-whip</name>
    <dbReference type="NCBI Taxonomy" id="317549"/>
    <lineage>
        <taxon>Eukaryota</taxon>
        <taxon>Metazoa</taxon>
        <taxon>Cnidaria</taxon>
        <taxon>Anthozoa</taxon>
        <taxon>Octocorallia</taxon>
        <taxon>Malacalcyonacea</taxon>
        <taxon>Plexauridae</taxon>
        <taxon>Paramuricea</taxon>
    </lineage>
</organism>
<proteinExistence type="predicted"/>
<keyword evidence="5" id="KW-0378">Hydrolase</keyword>
<name>A0A7D9HFG3_PARCT</name>
<comment type="caution">
    <text evidence="8">The sequence shown here is derived from an EMBL/GenBank/DDBJ whole genome shotgun (WGS) entry which is preliminary data.</text>
</comment>
<dbReference type="Pfam" id="PF00665">
    <property type="entry name" value="rve"/>
    <property type="match status" value="1"/>
</dbReference>
<keyword evidence="4" id="KW-0255">Endonuclease</keyword>
<dbReference type="Pfam" id="PF17917">
    <property type="entry name" value="RT_RNaseH"/>
    <property type="match status" value="1"/>
</dbReference>
<evidence type="ECO:0000256" key="1">
    <source>
        <dbReference type="ARBA" id="ARBA00022679"/>
    </source>
</evidence>
<keyword evidence="6" id="KW-0695">RNA-directed DNA polymerase</keyword>
<keyword evidence="1" id="KW-0808">Transferase</keyword>
<dbReference type="GO" id="GO:0003676">
    <property type="term" value="F:nucleic acid binding"/>
    <property type="evidence" value="ECO:0007669"/>
    <property type="project" value="InterPro"/>
</dbReference>
<evidence type="ECO:0000256" key="5">
    <source>
        <dbReference type="ARBA" id="ARBA00022801"/>
    </source>
</evidence>
<dbReference type="InterPro" id="IPR012337">
    <property type="entry name" value="RNaseH-like_sf"/>
</dbReference>
<dbReference type="InterPro" id="IPR041373">
    <property type="entry name" value="RT_RNaseH"/>
</dbReference>
<dbReference type="GO" id="GO:0015074">
    <property type="term" value="P:DNA integration"/>
    <property type="evidence" value="ECO:0007669"/>
    <property type="project" value="InterPro"/>
</dbReference>
<feature type="region of interest" description="Disordered" evidence="7">
    <location>
        <begin position="515"/>
        <end position="614"/>
    </location>
</feature>
<feature type="compositionally biased region" description="Basic and acidic residues" evidence="7">
    <location>
        <begin position="515"/>
        <end position="524"/>
    </location>
</feature>
<protein>
    <submittedName>
        <fullName evidence="8">Retrovirus-related Pol poly from transposon</fullName>
    </submittedName>
</protein>
<dbReference type="PROSITE" id="PS50994">
    <property type="entry name" value="INTEGRASE"/>
    <property type="match status" value="1"/>
</dbReference>
<dbReference type="SUPFAM" id="SSF53098">
    <property type="entry name" value="Ribonuclease H-like"/>
    <property type="match status" value="1"/>
</dbReference>
<dbReference type="PANTHER" id="PTHR37984">
    <property type="entry name" value="PROTEIN CBG26694"/>
    <property type="match status" value="1"/>
</dbReference>
<dbReference type="InterPro" id="IPR043502">
    <property type="entry name" value="DNA/RNA_pol_sf"/>
</dbReference>
<keyword evidence="9" id="KW-1185">Reference proteome</keyword>
<dbReference type="Gene3D" id="3.30.420.10">
    <property type="entry name" value="Ribonuclease H-like superfamily/Ribonuclease H"/>
    <property type="match status" value="1"/>
</dbReference>
<dbReference type="GO" id="GO:0003964">
    <property type="term" value="F:RNA-directed DNA polymerase activity"/>
    <property type="evidence" value="ECO:0007669"/>
    <property type="project" value="UniProtKB-KW"/>
</dbReference>
<keyword evidence="3" id="KW-0540">Nuclease</keyword>
<dbReference type="FunFam" id="3.30.420.10:FF:000063">
    <property type="entry name" value="Retrovirus-related Pol polyprotein from transposon 297-like Protein"/>
    <property type="match status" value="1"/>
</dbReference>
<dbReference type="InterPro" id="IPR036397">
    <property type="entry name" value="RNaseH_sf"/>
</dbReference>
<keyword evidence="2" id="KW-0548">Nucleotidyltransferase</keyword>
<accession>A0A7D9HFG3</accession>
<dbReference type="InterPro" id="IPR050951">
    <property type="entry name" value="Retrovirus_Pol_polyprotein"/>
</dbReference>
<dbReference type="PANTHER" id="PTHR37984:SF8">
    <property type="entry name" value="CCHC-TYPE DOMAIN-CONTAINING PROTEIN"/>
    <property type="match status" value="1"/>
</dbReference>
<evidence type="ECO:0000256" key="2">
    <source>
        <dbReference type="ARBA" id="ARBA00022695"/>
    </source>
</evidence>
<evidence type="ECO:0000256" key="7">
    <source>
        <dbReference type="SAM" id="MobiDB-lite"/>
    </source>
</evidence>
<dbReference type="EMBL" id="CACRXK020000295">
    <property type="protein sequence ID" value="CAB3980492.1"/>
    <property type="molecule type" value="Genomic_DNA"/>
</dbReference>
<dbReference type="FunFam" id="3.10.20.370:FF:000001">
    <property type="entry name" value="Retrovirus-related Pol polyprotein from transposon 17.6-like protein"/>
    <property type="match status" value="1"/>
</dbReference>
<evidence type="ECO:0000256" key="4">
    <source>
        <dbReference type="ARBA" id="ARBA00022759"/>
    </source>
</evidence>
<dbReference type="InterPro" id="IPR001584">
    <property type="entry name" value="Integrase_cat-core"/>
</dbReference>
<dbReference type="Pfam" id="PF17921">
    <property type="entry name" value="Integrase_H2C2"/>
    <property type="match status" value="1"/>
</dbReference>
<dbReference type="Proteomes" id="UP001152795">
    <property type="component" value="Unassembled WGS sequence"/>
</dbReference>
<sequence>MIKQLVTNHPVLRYYKVNEPVKIQCDASEVGLGATLLQKGQPVAYASRSLTTTERRYAQIEKECLAILFACERFDLYICRRERVVVESDHKPLEVIFKKSLLTAPRRLQRMLLKLQKYSLDVSYKRGKEMYLADTLSRASLPETGSGSSKMKTVQIFHISQQTKVEKEVESVNHTSFLNVTADRLKQIQQHTAQDMVLQVLKTTILSGWPETRQEVPIVIRDYWTFREEMTVQNGVIFKRKRIVIPKSMRPEMLQRIHSSHLGGESCLRKARDVLYWPNMSAEIKDMVEKCTTCNEYQQAQKKEPLMTHPIPECPWSRIAMDIFTLHGEDYLITVDFYSDFWEVLDRLVDMTAATVIEHCKVHFSRHGVPDVVMTDNGGQFDSRDFTSFAKDWEFEHTTSSPYHSQSHRKVEAAVKIAKRLMKKAKRSGQDVWKAILDWRNTPTESMSSCPVQRLMSRRTRTLLPTASQLLKPKVEEGVQEKIKLKRQKAKRYYDRGSTSFPELEKKLERNRKFLRTSKEKDVEQSIPEEVPEPQPVSNGPVETNSESTTHSRMLQKTPDKSITSPRNSLVSEPTETMTDNQSCEGTQSTPNVERHTRTRKIRQPKRYTDFVMK</sequence>
<dbReference type="SUPFAM" id="SSF56672">
    <property type="entry name" value="DNA/RNA polymerases"/>
    <property type="match status" value="1"/>
</dbReference>
<dbReference type="OrthoDB" id="5957584at2759"/>
<feature type="compositionally biased region" description="Polar residues" evidence="7">
    <location>
        <begin position="536"/>
        <end position="592"/>
    </location>
</feature>
<gene>
    <name evidence="8" type="ORF">PACLA_8A005211</name>
</gene>
<dbReference type="Gene3D" id="1.10.340.70">
    <property type="match status" value="1"/>
</dbReference>
<reference evidence="8" key="1">
    <citation type="submission" date="2020-04" db="EMBL/GenBank/DDBJ databases">
        <authorList>
            <person name="Alioto T."/>
            <person name="Alioto T."/>
            <person name="Gomez Garrido J."/>
        </authorList>
    </citation>
    <scope>NUCLEOTIDE SEQUENCE</scope>
    <source>
        <strain evidence="8">A484AB</strain>
    </source>
</reference>
<evidence type="ECO:0000256" key="6">
    <source>
        <dbReference type="ARBA" id="ARBA00022918"/>
    </source>
</evidence>